<organism evidence="13 14">
    <name type="scientific">Giesbergeria sinuosa</name>
    <dbReference type="NCBI Taxonomy" id="80883"/>
    <lineage>
        <taxon>Bacteria</taxon>
        <taxon>Pseudomonadati</taxon>
        <taxon>Pseudomonadota</taxon>
        <taxon>Betaproteobacteria</taxon>
        <taxon>Burkholderiales</taxon>
        <taxon>Comamonadaceae</taxon>
        <taxon>Giesbergeria</taxon>
    </lineage>
</organism>
<dbReference type="InterPro" id="IPR050469">
    <property type="entry name" value="Diguanylate_Cyclase"/>
</dbReference>
<keyword evidence="6" id="KW-0479">Metal-binding</keyword>
<dbReference type="PANTHER" id="PTHR45138">
    <property type="entry name" value="REGULATORY COMPONENTS OF SENSORY TRANSDUCTION SYSTEM"/>
    <property type="match status" value="1"/>
</dbReference>
<dbReference type="SMART" id="SM00267">
    <property type="entry name" value="GGDEF"/>
    <property type="match status" value="1"/>
</dbReference>
<name>A0ABV9QCM2_9BURK</name>
<dbReference type="Proteomes" id="UP001596001">
    <property type="component" value="Unassembled WGS sequence"/>
</dbReference>
<dbReference type="NCBIfam" id="TIGR00254">
    <property type="entry name" value="GGDEF"/>
    <property type="match status" value="1"/>
</dbReference>
<evidence type="ECO:0000313" key="14">
    <source>
        <dbReference type="Proteomes" id="UP001596001"/>
    </source>
</evidence>
<dbReference type="Pfam" id="PF11563">
    <property type="entry name" value="Protoglobin"/>
    <property type="match status" value="1"/>
</dbReference>
<dbReference type="InterPro" id="IPR039435">
    <property type="entry name" value="DosC_GS"/>
</dbReference>
<dbReference type="SUPFAM" id="SSF55073">
    <property type="entry name" value="Nucleotide cyclase"/>
    <property type="match status" value="1"/>
</dbReference>
<dbReference type="Pfam" id="PF21118">
    <property type="entry name" value="DosC_2nd"/>
    <property type="match status" value="1"/>
</dbReference>
<keyword evidence="13" id="KW-0548">Nucleotidyltransferase</keyword>
<comment type="catalytic activity">
    <reaction evidence="11">
        <text>2 GTP = 3',3'-c-di-GMP + 2 diphosphate</text>
        <dbReference type="Rhea" id="RHEA:24898"/>
        <dbReference type="ChEBI" id="CHEBI:33019"/>
        <dbReference type="ChEBI" id="CHEBI:37565"/>
        <dbReference type="ChEBI" id="CHEBI:58805"/>
        <dbReference type="EC" id="2.7.7.65"/>
    </reaction>
</comment>
<evidence type="ECO:0000259" key="12">
    <source>
        <dbReference type="PROSITE" id="PS50887"/>
    </source>
</evidence>
<dbReference type="EMBL" id="JBHSHJ010000003">
    <property type="protein sequence ID" value="MFC4788424.1"/>
    <property type="molecule type" value="Genomic_DNA"/>
</dbReference>
<evidence type="ECO:0000256" key="2">
    <source>
        <dbReference type="ARBA" id="ARBA00012528"/>
    </source>
</evidence>
<keyword evidence="5 13" id="KW-0808">Transferase</keyword>
<evidence type="ECO:0000256" key="3">
    <source>
        <dbReference type="ARBA" id="ARBA00015125"/>
    </source>
</evidence>
<comment type="caution">
    <text evidence="13">The sequence shown here is derived from an EMBL/GenBank/DDBJ whole genome shotgun (WGS) entry which is preliminary data.</text>
</comment>
<dbReference type="CDD" id="cd01949">
    <property type="entry name" value="GGDEF"/>
    <property type="match status" value="1"/>
</dbReference>
<proteinExistence type="predicted"/>
<accession>A0ABV9QCM2</accession>
<evidence type="ECO:0000256" key="9">
    <source>
        <dbReference type="ARBA" id="ARBA00023004"/>
    </source>
</evidence>
<dbReference type="InterPro" id="IPR000160">
    <property type="entry name" value="GGDEF_dom"/>
</dbReference>
<feature type="domain" description="GGDEF" evidence="12">
    <location>
        <begin position="327"/>
        <end position="460"/>
    </location>
</feature>
<evidence type="ECO:0000256" key="10">
    <source>
        <dbReference type="ARBA" id="ARBA00029839"/>
    </source>
</evidence>
<reference evidence="14" key="1">
    <citation type="journal article" date="2019" name="Int. J. Syst. Evol. Microbiol.">
        <title>The Global Catalogue of Microorganisms (GCM) 10K type strain sequencing project: providing services to taxonomists for standard genome sequencing and annotation.</title>
        <authorList>
            <consortium name="The Broad Institute Genomics Platform"/>
            <consortium name="The Broad Institute Genome Sequencing Center for Infectious Disease"/>
            <person name="Wu L."/>
            <person name="Ma J."/>
        </authorList>
    </citation>
    <scope>NUCLEOTIDE SEQUENCE [LARGE SCALE GENOMIC DNA]</scope>
    <source>
        <strain evidence="14">CCUG 49452</strain>
    </source>
</reference>
<dbReference type="InterPro" id="IPR048442">
    <property type="entry name" value="DosC_2nd"/>
</dbReference>
<dbReference type="CDD" id="cd14757">
    <property type="entry name" value="GS_EcDosC-like_GGDEF"/>
    <property type="match status" value="1"/>
</dbReference>
<evidence type="ECO:0000256" key="7">
    <source>
        <dbReference type="ARBA" id="ARBA00022741"/>
    </source>
</evidence>
<keyword evidence="9" id="KW-0408">Iron</keyword>
<dbReference type="InterPro" id="IPR044398">
    <property type="entry name" value="Globin-sensor_dom"/>
</dbReference>
<keyword evidence="14" id="KW-1185">Reference proteome</keyword>
<dbReference type="Pfam" id="PF00990">
    <property type="entry name" value="GGDEF"/>
    <property type="match status" value="1"/>
</dbReference>
<evidence type="ECO:0000313" key="13">
    <source>
        <dbReference type="EMBL" id="MFC4788424.1"/>
    </source>
</evidence>
<evidence type="ECO:0000256" key="5">
    <source>
        <dbReference type="ARBA" id="ARBA00022679"/>
    </source>
</evidence>
<protein>
    <recommendedName>
        <fullName evidence="3">Diguanylate cyclase DosC</fullName>
        <ecNumber evidence="2">2.7.7.65</ecNumber>
    </recommendedName>
    <alternativeName>
        <fullName evidence="10">Direct oxygen-sensing cyclase</fullName>
    </alternativeName>
</protein>
<evidence type="ECO:0000256" key="6">
    <source>
        <dbReference type="ARBA" id="ARBA00022723"/>
    </source>
</evidence>
<evidence type="ECO:0000256" key="1">
    <source>
        <dbReference type="ARBA" id="ARBA00001971"/>
    </source>
</evidence>
<dbReference type="PANTHER" id="PTHR45138:SF9">
    <property type="entry name" value="DIGUANYLATE CYCLASE DGCM-RELATED"/>
    <property type="match status" value="1"/>
</dbReference>
<keyword evidence="4" id="KW-0349">Heme</keyword>
<dbReference type="EC" id="2.7.7.65" evidence="2"/>
<keyword evidence="7" id="KW-0547">Nucleotide-binding</keyword>
<dbReference type="Gene3D" id="1.10.490.10">
    <property type="entry name" value="Globins"/>
    <property type="match status" value="1"/>
</dbReference>
<dbReference type="PROSITE" id="PS50887">
    <property type="entry name" value="GGDEF"/>
    <property type="match status" value="1"/>
</dbReference>
<dbReference type="InterPro" id="IPR012292">
    <property type="entry name" value="Globin/Proto"/>
</dbReference>
<dbReference type="SUPFAM" id="SSF46458">
    <property type="entry name" value="Globin-like"/>
    <property type="match status" value="1"/>
</dbReference>
<dbReference type="InterPro" id="IPR043128">
    <property type="entry name" value="Rev_trsase/Diguanyl_cyclase"/>
</dbReference>
<gene>
    <name evidence="13" type="ORF">ACFO6X_05425</name>
</gene>
<evidence type="ECO:0000256" key="4">
    <source>
        <dbReference type="ARBA" id="ARBA00022617"/>
    </source>
</evidence>
<dbReference type="RefSeq" id="WP_382430836.1">
    <property type="nucleotide sequence ID" value="NZ_JBHSHJ010000003.1"/>
</dbReference>
<keyword evidence="8" id="KW-0460">Magnesium</keyword>
<evidence type="ECO:0000256" key="11">
    <source>
        <dbReference type="ARBA" id="ARBA00034247"/>
    </source>
</evidence>
<evidence type="ECO:0000256" key="8">
    <source>
        <dbReference type="ARBA" id="ARBA00022842"/>
    </source>
</evidence>
<dbReference type="GO" id="GO:0052621">
    <property type="term" value="F:diguanylate cyclase activity"/>
    <property type="evidence" value="ECO:0007669"/>
    <property type="project" value="UniProtKB-EC"/>
</dbReference>
<dbReference type="InterPro" id="IPR029787">
    <property type="entry name" value="Nucleotide_cyclase"/>
</dbReference>
<dbReference type="InterPro" id="IPR009050">
    <property type="entry name" value="Globin-like_sf"/>
</dbReference>
<comment type="cofactor">
    <cofactor evidence="1">
        <name>heme</name>
        <dbReference type="ChEBI" id="CHEBI:30413"/>
    </cofactor>
</comment>
<dbReference type="Gene3D" id="3.30.70.270">
    <property type="match status" value="1"/>
</dbReference>
<sequence>MPKISPEQLAREWGRLLAVVPNGVHERIYLQAQTHQVALASYFYEQMLGDAVVSQFLSHEQVQERLHGSMQRWITTVFSARSDTDLLPIVAQQIHIGEVHARIGIPVHLVLRGARCLKERFVDLLHADPELQGEQAHIATRLAVGVIDTAMEIMSQTYSSANDRNSRAEEAYRLFSVSQHVGSERERQRAALLAWENQLMFDQAVGADAAQLPRLGSSEFGLWFRHKGAHAFHGSTEATMILDAIDRVDEVLLPMFALAPASLQANRVLCLRELRDATKSIAYHLDCLFAQNNELEAGRDVLTRLLNRKFLPVVLSKEINFSRQRKSSFALLAIDIDHFKQVNDRYGHEAGDMVLQQMAAILTNSSRGGDYIFRMGGEEFLVLLVDTKLGDAIKMAEKLRKLIEREAFRLPQDHTLHLTISVGVAAHNGHPDYQRVLRQADDALYRAKNSGRNRVIQGED</sequence>